<protein>
    <recommendedName>
        <fullName evidence="3">DUF2490 domain-containing protein</fullName>
    </recommendedName>
</protein>
<evidence type="ECO:0000313" key="2">
    <source>
        <dbReference type="Proteomes" id="UP000184236"/>
    </source>
</evidence>
<name>A0A1M4T6K4_9FLAO</name>
<dbReference type="EMBL" id="FQVO01000001">
    <property type="protein sequence ID" value="SHE39917.1"/>
    <property type="molecule type" value="Genomic_DNA"/>
</dbReference>
<gene>
    <name evidence="1" type="ORF">SAMN05444408_101234</name>
</gene>
<dbReference type="InterPro" id="IPR019619">
    <property type="entry name" value="DUF2490"/>
</dbReference>
<proteinExistence type="predicted"/>
<organism evidence="1 2">
    <name type="scientific">Chryseobacterium takakiae</name>
    <dbReference type="NCBI Taxonomy" id="1302685"/>
    <lineage>
        <taxon>Bacteria</taxon>
        <taxon>Pseudomonadati</taxon>
        <taxon>Bacteroidota</taxon>
        <taxon>Flavobacteriia</taxon>
        <taxon>Flavobacteriales</taxon>
        <taxon>Weeksellaceae</taxon>
        <taxon>Chryseobacterium group</taxon>
        <taxon>Chryseobacterium</taxon>
    </lineage>
</organism>
<evidence type="ECO:0000313" key="1">
    <source>
        <dbReference type="EMBL" id="SHE39917.1"/>
    </source>
</evidence>
<evidence type="ECO:0008006" key="3">
    <source>
        <dbReference type="Google" id="ProtNLM"/>
    </source>
</evidence>
<dbReference type="Pfam" id="PF10677">
    <property type="entry name" value="DUF2490"/>
    <property type="match status" value="1"/>
</dbReference>
<keyword evidence="2" id="KW-1185">Reference proteome</keyword>
<sequence length="243" mass="28492">MKLSVGLGLGLFLSVTFFKAQEHQEHISSFNALTITYKFHPKFFLYAEGQSRGIQEYTYPDYYEIKGGLGYNLTKNHKPFIGLGRYATYKDRKINREEFRVWLQDVIDFKKGIVKFENRLRAEKSWFYEPQTGKSSERMRYRYRLNISVPLNAKEVKKGTVFANVYDEIFLVSPMKPTFARNRVYGGFGYQIDDYFGVLGGYLWQREFEASGNKNFHFVYLALNINIDATKHPKKTYDFPGAD</sequence>
<accession>A0A1M4T6K4</accession>
<dbReference type="STRING" id="1302685.SAMN05444408_101234"/>
<reference evidence="2" key="1">
    <citation type="submission" date="2016-11" db="EMBL/GenBank/DDBJ databases">
        <authorList>
            <person name="Varghese N."/>
            <person name="Submissions S."/>
        </authorList>
    </citation>
    <scope>NUCLEOTIDE SEQUENCE [LARGE SCALE GENOMIC DNA]</scope>
    <source>
        <strain evidence="2">DSM 26898</strain>
    </source>
</reference>
<dbReference type="Proteomes" id="UP000184236">
    <property type="component" value="Unassembled WGS sequence"/>
</dbReference>
<dbReference type="AlphaFoldDB" id="A0A1M4T6K4"/>
<dbReference type="RefSeq" id="WP_072882811.1">
    <property type="nucleotide sequence ID" value="NZ_FQVO01000001.1"/>
</dbReference>